<protein>
    <submittedName>
        <fullName evidence="2">Uncharacterized protein</fullName>
    </submittedName>
</protein>
<dbReference type="AlphaFoldDB" id="A0A6A4HLX7"/>
<dbReference type="Proteomes" id="UP000799118">
    <property type="component" value="Unassembled WGS sequence"/>
</dbReference>
<evidence type="ECO:0000313" key="2">
    <source>
        <dbReference type="EMBL" id="KAE9398074.1"/>
    </source>
</evidence>
<sequence length="132" mass="14815">MYSDIGLDGINPRVSGAMVPRFFNKFVILPCQVILINLDIHFMEDFQLQCVFELSSSVTKFIEVLGQYDSKINWNFRMSNFLTVALTTLPIYMTNSSTAVHSDAGPNEQEIQGEGDNEQRDPGTTENDLGQS</sequence>
<keyword evidence="3" id="KW-1185">Reference proteome</keyword>
<feature type="region of interest" description="Disordered" evidence="1">
    <location>
        <begin position="98"/>
        <end position="132"/>
    </location>
</feature>
<accession>A0A6A4HLX7</accession>
<dbReference type="EMBL" id="ML769488">
    <property type="protein sequence ID" value="KAE9398074.1"/>
    <property type="molecule type" value="Genomic_DNA"/>
</dbReference>
<evidence type="ECO:0000313" key="3">
    <source>
        <dbReference type="Proteomes" id="UP000799118"/>
    </source>
</evidence>
<name>A0A6A4HLX7_9AGAR</name>
<evidence type="ECO:0000256" key="1">
    <source>
        <dbReference type="SAM" id="MobiDB-lite"/>
    </source>
</evidence>
<reference evidence="2" key="1">
    <citation type="journal article" date="2019" name="Environ. Microbiol.">
        <title>Fungal ecological strategies reflected in gene transcription - a case study of two litter decomposers.</title>
        <authorList>
            <person name="Barbi F."/>
            <person name="Kohler A."/>
            <person name="Barry K."/>
            <person name="Baskaran P."/>
            <person name="Daum C."/>
            <person name="Fauchery L."/>
            <person name="Ihrmark K."/>
            <person name="Kuo A."/>
            <person name="LaButti K."/>
            <person name="Lipzen A."/>
            <person name="Morin E."/>
            <person name="Grigoriev I.V."/>
            <person name="Henrissat B."/>
            <person name="Lindahl B."/>
            <person name="Martin F."/>
        </authorList>
    </citation>
    <scope>NUCLEOTIDE SEQUENCE</scope>
    <source>
        <strain evidence="2">JB14</strain>
    </source>
</reference>
<organism evidence="2 3">
    <name type="scientific">Gymnopus androsaceus JB14</name>
    <dbReference type="NCBI Taxonomy" id="1447944"/>
    <lineage>
        <taxon>Eukaryota</taxon>
        <taxon>Fungi</taxon>
        <taxon>Dikarya</taxon>
        <taxon>Basidiomycota</taxon>
        <taxon>Agaricomycotina</taxon>
        <taxon>Agaricomycetes</taxon>
        <taxon>Agaricomycetidae</taxon>
        <taxon>Agaricales</taxon>
        <taxon>Marasmiineae</taxon>
        <taxon>Omphalotaceae</taxon>
        <taxon>Gymnopus</taxon>
    </lineage>
</organism>
<gene>
    <name evidence="2" type="ORF">BT96DRAFT_940476</name>
</gene>
<proteinExistence type="predicted"/>